<evidence type="ECO:0000256" key="7">
    <source>
        <dbReference type="ARBA" id="ARBA00060680"/>
    </source>
</evidence>
<organism evidence="10 11">
    <name type="scientific">Vreelandella maris</name>
    <dbReference type="NCBI Taxonomy" id="2729617"/>
    <lineage>
        <taxon>Bacteria</taxon>
        <taxon>Pseudomonadati</taxon>
        <taxon>Pseudomonadota</taxon>
        <taxon>Gammaproteobacteria</taxon>
        <taxon>Oceanospirillales</taxon>
        <taxon>Halomonadaceae</taxon>
        <taxon>Vreelandella</taxon>
    </lineage>
</organism>
<dbReference type="Gene3D" id="3.90.850.10">
    <property type="entry name" value="Fumarylacetoacetase-like, C-terminal domain"/>
    <property type="match status" value="1"/>
</dbReference>
<sequence length="251" mass="27509">MYIRFEYKNKIKEGFLKDEKIALLDREMLAGGEPTSETVLVKDVTILAPCQPSKVVCVGLNYKDHAKEMNMEMPTEPLLFLKPSTSVIGDGEKIIAPPQSTRLDYEGELAIVIGQEAKNIDTKDSNKYIFGYSCANDFTARDLQLSDGQWARGKSFDTFCPIGPGIVKTINENDAEIELRVNGSLKQKSNLNQLIFNVDEIVSYISKQMTLLPGDIILTGTPHGVGTVVPGDTMTVSITGIGTLTNTLTQA</sequence>
<evidence type="ECO:0000256" key="5">
    <source>
        <dbReference type="ARBA" id="ARBA00057150"/>
    </source>
</evidence>
<dbReference type="PANTHER" id="PTHR11820:SF7">
    <property type="entry name" value="ACYLPYRUVASE FAHD1, MITOCHONDRIAL"/>
    <property type="match status" value="1"/>
</dbReference>
<evidence type="ECO:0000256" key="4">
    <source>
        <dbReference type="ARBA" id="ARBA00052790"/>
    </source>
</evidence>
<proteinExistence type="inferred from homology"/>
<comment type="catalytic activity">
    <reaction evidence="4">
        <text>(2E,4Z)-5-hydroxypenta-2,4-diene-1,2,5-tricarboxylate = (3E,5R)-5-carboxy-2-oxohept-3-enedioate</text>
        <dbReference type="Rhea" id="RHEA:18813"/>
        <dbReference type="ChEBI" id="CHEBI:47961"/>
        <dbReference type="ChEBI" id="CHEBI:87491"/>
        <dbReference type="EC" id="5.3.3.10"/>
    </reaction>
</comment>
<dbReference type="InterPro" id="IPR036663">
    <property type="entry name" value="Fumarylacetoacetase_C_sf"/>
</dbReference>
<evidence type="ECO:0000256" key="6">
    <source>
        <dbReference type="ARBA" id="ARBA00060569"/>
    </source>
</evidence>
<dbReference type="GO" id="GO:0018773">
    <property type="term" value="F:acetylpyruvate hydrolase activity"/>
    <property type="evidence" value="ECO:0007669"/>
    <property type="project" value="TreeGrafter"/>
</dbReference>
<keyword evidence="2" id="KW-0479">Metal-binding</keyword>
<comment type="catalytic activity">
    <reaction evidence="3">
        <text>(3E,5R)-5-carboxy-2-oxohept-3-enedioate + H(+) = (4Z)-2-oxohept-4-enedioate + CO2</text>
        <dbReference type="Rhea" id="RHEA:14397"/>
        <dbReference type="ChEBI" id="CHEBI:15378"/>
        <dbReference type="ChEBI" id="CHEBI:16526"/>
        <dbReference type="ChEBI" id="CHEBI:87491"/>
        <dbReference type="ChEBI" id="CHEBI:87507"/>
        <dbReference type="EC" id="4.1.1.68"/>
    </reaction>
</comment>
<dbReference type="Proteomes" id="UP000589984">
    <property type="component" value="Unassembled WGS sequence"/>
</dbReference>
<keyword evidence="11" id="KW-1185">Reference proteome</keyword>
<evidence type="ECO:0000256" key="1">
    <source>
        <dbReference type="ARBA" id="ARBA00010211"/>
    </source>
</evidence>
<evidence type="ECO:0000259" key="8">
    <source>
        <dbReference type="Pfam" id="PF01557"/>
    </source>
</evidence>
<keyword evidence="10" id="KW-0378">Hydrolase</keyword>
<dbReference type="Pfam" id="PF10370">
    <property type="entry name" value="Rv2993c-like_N"/>
    <property type="match status" value="1"/>
</dbReference>
<evidence type="ECO:0000313" key="11">
    <source>
        <dbReference type="Proteomes" id="UP000589984"/>
    </source>
</evidence>
<evidence type="ECO:0000313" key="10">
    <source>
        <dbReference type="EMBL" id="NVF15818.1"/>
    </source>
</evidence>
<dbReference type="InterPro" id="IPR011234">
    <property type="entry name" value="Fumarylacetoacetase-like_C"/>
</dbReference>
<accession>A0A7Y6RFF9</accession>
<dbReference type="GO" id="GO:0018800">
    <property type="term" value="F:5-oxopent-3-ene-1,2,5-tricarboxylate decarboxylase activity"/>
    <property type="evidence" value="ECO:0007669"/>
    <property type="project" value="UniProtKB-EC"/>
</dbReference>
<dbReference type="InterPro" id="IPR018833">
    <property type="entry name" value="Rv2993c-like_N"/>
</dbReference>
<comment type="similarity">
    <text evidence="1">Belongs to the FAH family.</text>
</comment>
<dbReference type="GO" id="GO:0019752">
    <property type="term" value="P:carboxylic acid metabolic process"/>
    <property type="evidence" value="ECO:0007669"/>
    <property type="project" value="UniProtKB-ARBA"/>
</dbReference>
<feature type="domain" description="Fumarylacetoacetase-like C-terminal" evidence="8">
    <location>
        <begin position="54"/>
        <end position="248"/>
    </location>
</feature>
<dbReference type="AlphaFoldDB" id="A0A7Y6RFF9"/>
<protein>
    <submittedName>
        <fullName evidence="10">Fumarylacetoacetate hydrolase family protein</fullName>
    </submittedName>
</protein>
<evidence type="ECO:0000256" key="2">
    <source>
        <dbReference type="ARBA" id="ARBA00022723"/>
    </source>
</evidence>
<dbReference type="SUPFAM" id="SSF56529">
    <property type="entry name" value="FAH"/>
    <property type="match status" value="1"/>
</dbReference>
<feature type="domain" description="Rv2993c-like N-terminal" evidence="9">
    <location>
        <begin position="2"/>
        <end position="49"/>
    </location>
</feature>
<dbReference type="Pfam" id="PF01557">
    <property type="entry name" value="FAA_hydrolase"/>
    <property type="match status" value="1"/>
</dbReference>
<gene>
    <name evidence="10" type="ORF">HUO07_16815</name>
</gene>
<dbReference type="EMBL" id="JABWCV010000023">
    <property type="protein sequence ID" value="NVF15818.1"/>
    <property type="molecule type" value="Genomic_DNA"/>
</dbReference>
<name>A0A7Y6RFF9_9GAMM</name>
<comment type="caution">
    <text evidence="10">The sequence shown here is derived from an EMBL/GenBank/DDBJ whole genome shotgun (WGS) entry which is preliminary data.</text>
</comment>
<comment type="pathway">
    <text evidence="6">Aromatic compound metabolism; 4-hydroxyphenylacetate degradation; pyruvate and succinate semialdehyde from 4-hydroxyphenylacetate: step 4/7.</text>
</comment>
<dbReference type="RefSeq" id="WP_176304516.1">
    <property type="nucleotide sequence ID" value="NZ_JABWCV010000023.1"/>
</dbReference>
<dbReference type="FunFam" id="3.90.850.10:FF:000002">
    <property type="entry name" value="2-hydroxyhepta-2,4-diene-1,7-dioate isomerase"/>
    <property type="match status" value="1"/>
</dbReference>
<evidence type="ECO:0000259" key="9">
    <source>
        <dbReference type="Pfam" id="PF10370"/>
    </source>
</evidence>
<comment type="pathway">
    <text evidence="7">Aromatic compound metabolism; 4-hydroxyphenylacetate degradation; pyruvate and succinate semialdehyde from 4-hydroxyphenylacetate: step 5/7.</text>
</comment>
<dbReference type="GO" id="GO:0008704">
    <property type="term" value="F:5-carboxymethyl-2-hydroxymuconate delta-isomerase activity"/>
    <property type="evidence" value="ECO:0007669"/>
    <property type="project" value="UniProtKB-EC"/>
</dbReference>
<dbReference type="PANTHER" id="PTHR11820">
    <property type="entry name" value="ACYLPYRUVASE"/>
    <property type="match status" value="1"/>
</dbReference>
<evidence type="ECO:0000256" key="3">
    <source>
        <dbReference type="ARBA" id="ARBA00051258"/>
    </source>
</evidence>
<comment type="function">
    <text evidence="5">Decarboxylates OPET (5-oxo-pent-3-ene-1,2,5-tricarboxylic acid) into HHDD (2-hydroxy-hept-2,4-diene-1,7-dioate) and isomerizes it to OHED (2-oxo-hept-3-ene-1,7-dioate).</text>
</comment>
<reference evidence="10 11" key="1">
    <citation type="submission" date="2020-06" db="EMBL/GenBank/DDBJ databases">
        <title>Halomonas sp. QX-1 draft genome sequence.</title>
        <authorList>
            <person name="Qiu X."/>
        </authorList>
    </citation>
    <scope>NUCLEOTIDE SEQUENCE [LARGE SCALE GENOMIC DNA]</scope>
    <source>
        <strain evidence="10 11">QX-1</strain>
    </source>
</reference>
<dbReference type="GO" id="GO:0046872">
    <property type="term" value="F:metal ion binding"/>
    <property type="evidence" value="ECO:0007669"/>
    <property type="project" value="UniProtKB-KW"/>
</dbReference>